<dbReference type="InterPro" id="IPR016155">
    <property type="entry name" value="Mopterin_synth/thiamin_S_b"/>
</dbReference>
<evidence type="ECO:0000313" key="2">
    <source>
        <dbReference type="Proteomes" id="UP000460257"/>
    </source>
</evidence>
<accession>A0A6N7J2K6</accession>
<dbReference type="AlphaFoldDB" id="A0A6N7J2K6"/>
<gene>
    <name evidence="1" type="primary">thiS</name>
    <name evidence="1" type="ORF">FRC54_07910</name>
</gene>
<dbReference type="EMBL" id="VOGC01000006">
    <property type="protein sequence ID" value="MQN01830.1"/>
    <property type="molecule type" value="Genomic_DNA"/>
</dbReference>
<dbReference type="CDD" id="cd00565">
    <property type="entry name" value="Ubl_ThiS"/>
    <property type="match status" value="1"/>
</dbReference>
<keyword evidence="2" id="KW-1185">Reference proteome</keyword>
<dbReference type="Proteomes" id="UP000460257">
    <property type="component" value="Unassembled WGS sequence"/>
</dbReference>
<comment type="caution">
    <text evidence="1">The sequence shown here is derived from an EMBL/GenBank/DDBJ whole genome shotgun (WGS) entry which is preliminary data.</text>
</comment>
<dbReference type="PANTHER" id="PTHR34472">
    <property type="entry name" value="SULFUR CARRIER PROTEIN THIS"/>
    <property type="match status" value="1"/>
</dbReference>
<sequence length="68" mass="7646">MKITVGGETKEVKDGITISELIEQEKVETPEYVSVSVNEEFEKKENFAARQLKDGDVVEFLYFMGGGQ</sequence>
<dbReference type="InterPro" id="IPR003749">
    <property type="entry name" value="ThiS/MoaD-like"/>
</dbReference>
<proteinExistence type="predicted"/>
<dbReference type="SUPFAM" id="SSF54285">
    <property type="entry name" value="MoaD/ThiS"/>
    <property type="match status" value="1"/>
</dbReference>
<dbReference type="Pfam" id="PF02597">
    <property type="entry name" value="ThiS"/>
    <property type="match status" value="1"/>
</dbReference>
<dbReference type="NCBIfam" id="TIGR01683">
    <property type="entry name" value="thiS"/>
    <property type="match status" value="1"/>
</dbReference>
<evidence type="ECO:0000313" key="1">
    <source>
        <dbReference type="EMBL" id="MQN01830.1"/>
    </source>
</evidence>
<reference evidence="1" key="1">
    <citation type="journal article" date="2020" name="Appl. Environ. Microbiol.">
        <title>Medium-Chain Fatty Acid Synthesis by 'Candidatus Weimeria bifida' gen. nov., sp. nov., and 'Candidatus Pseudoramibacter fermentans' sp. nov.</title>
        <authorList>
            <person name="Scarborough M.J."/>
            <person name="Myers K.S."/>
            <person name="Donohue T.J."/>
            <person name="Noguera D.R."/>
        </authorList>
    </citation>
    <scope>NUCLEOTIDE SEQUENCE</scope>
    <source>
        <strain evidence="1">LCO1.1</strain>
    </source>
</reference>
<organism evidence="1 2">
    <name type="scientific">Candidatus Weimeria bifida</name>
    <dbReference type="NCBI Taxonomy" id="2599074"/>
    <lineage>
        <taxon>Bacteria</taxon>
        <taxon>Bacillati</taxon>
        <taxon>Bacillota</taxon>
        <taxon>Clostridia</taxon>
        <taxon>Lachnospirales</taxon>
        <taxon>Lachnospiraceae</taxon>
        <taxon>Candidatus Weimeria</taxon>
    </lineage>
</organism>
<dbReference type="Gene3D" id="3.10.20.30">
    <property type="match status" value="1"/>
</dbReference>
<protein>
    <submittedName>
        <fullName evidence="1">Sulfur carrier protein ThiS</fullName>
    </submittedName>
</protein>
<dbReference type="InterPro" id="IPR010035">
    <property type="entry name" value="Thi_S"/>
</dbReference>
<dbReference type="InterPro" id="IPR012675">
    <property type="entry name" value="Beta-grasp_dom_sf"/>
</dbReference>
<dbReference type="PANTHER" id="PTHR34472:SF1">
    <property type="entry name" value="SULFUR CARRIER PROTEIN THIS"/>
    <property type="match status" value="1"/>
</dbReference>
<name>A0A6N7J2K6_9FIRM</name>